<dbReference type="SUPFAM" id="SSF48208">
    <property type="entry name" value="Six-hairpin glycosidases"/>
    <property type="match status" value="1"/>
</dbReference>
<evidence type="ECO:0000256" key="1">
    <source>
        <dbReference type="ARBA" id="ARBA00001576"/>
    </source>
</evidence>
<dbReference type="RefSeq" id="WP_342690114.1">
    <property type="nucleotide sequence ID" value="NZ_JBCGDP010000001.1"/>
</dbReference>
<comment type="caution">
    <text evidence="5">The sequence shown here is derived from an EMBL/GenBank/DDBJ whole genome shotgun (WGS) entry which is preliminary data.</text>
</comment>
<dbReference type="Gene3D" id="1.50.10.10">
    <property type="match status" value="1"/>
</dbReference>
<dbReference type="EMBL" id="JBCGDP010000001">
    <property type="protein sequence ID" value="MEM0574956.1"/>
    <property type="molecule type" value="Genomic_DNA"/>
</dbReference>
<dbReference type="PRINTS" id="PR00744">
    <property type="entry name" value="GLHYDRLASE37"/>
</dbReference>
<dbReference type="InterPro" id="IPR011120">
    <property type="entry name" value="Trehalase_Ca-bd"/>
</dbReference>
<accession>A0ABU9NKN7</accession>
<protein>
    <submittedName>
        <fullName evidence="5">Trehalase family glycosidase</fullName>
    </submittedName>
</protein>
<evidence type="ECO:0000256" key="3">
    <source>
        <dbReference type="ARBA" id="ARBA00023295"/>
    </source>
</evidence>
<dbReference type="Pfam" id="PF01204">
    <property type="entry name" value="Trehalase"/>
    <property type="match status" value="1"/>
</dbReference>
<evidence type="ECO:0000313" key="6">
    <source>
        <dbReference type="Proteomes" id="UP001468798"/>
    </source>
</evidence>
<sequence length="621" mass="71626">MKIEVEINAVFEQLLLQEDTDQDKKITKDDKGPKRFVLNDSRTKEQFVIEGTYHLSNLLQELAELREQGTIYGEINLDRIQELPVDRISRKIRTSYWGELTRSIDRKGLQQILADEKTSNAVPTLYVSAKDTQGVAYFLALEKEWGNFKVAILPENYTQDYVETLNTKPGLLALATSEDENGIKGVPFVVPGGRFNEMYGWDSYFIGLGLLEDDKLDLAKDIATNFKYQIEHYGKILNANRSYYLTRTQPPLYSSLLRAIVDYEKLDVSWLASHLETVILEYHSVWMVMGERLTPTGLSRYKADGIGMPFEVEPGHFDEVLEPFAQKYQLPLREFEKKYLERSIVDADLDQYFVHDRSMRESGHDTTNRLINSCANLNSVDINSFLYKYEIDIAYFITTYFDGTFVSQNKTYTTKEWLDKAKTRKTLIDKYCWNETEGMYFDYDFVNKKSFPFEAATTFSPLWVGLCSQEQAVKLVEKALPKFVMTGGIAGSTAESVANVNPEAPQRQWDYPFGWAPHQMLLWGGLKNYGFQSKLQEMVYRWLWLITINAVEYNGTIPEKFDLEISSHKVFAEYGNVGTEFDYIAKEGFGWVNASYQCGLALLAPKWKDNLNQLIHPNELF</sequence>
<dbReference type="PROSITE" id="PS00927">
    <property type="entry name" value="TREHALASE_1"/>
    <property type="match status" value="1"/>
</dbReference>
<keyword evidence="6" id="KW-1185">Reference proteome</keyword>
<keyword evidence="2" id="KW-0378">Hydrolase</keyword>
<dbReference type="InterPro" id="IPR001661">
    <property type="entry name" value="Glyco_hydro_37"/>
</dbReference>
<organism evidence="5 6">
    <name type="scientific">Flavobacterium polysaccharolyticum</name>
    <dbReference type="NCBI Taxonomy" id="3133148"/>
    <lineage>
        <taxon>Bacteria</taxon>
        <taxon>Pseudomonadati</taxon>
        <taxon>Bacteroidota</taxon>
        <taxon>Flavobacteriia</taxon>
        <taxon>Flavobacteriales</taxon>
        <taxon>Flavobacteriaceae</taxon>
        <taxon>Flavobacterium</taxon>
    </lineage>
</organism>
<dbReference type="Proteomes" id="UP001468798">
    <property type="component" value="Unassembled WGS sequence"/>
</dbReference>
<evidence type="ECO:0000259" key="4">
    <source>
        <dbReference type="Pfam" id="PF07492"/>
    </source>
</evidence>
<dbReference type="Pfam" id="PF07492">
    <property type="entry name" value="Trehalase_Ca-bi"/>
    <property type="match status" value="1"/>
</dbReference>
<comment type="catalytic activity">
    <reaction evidence="1">
        <text>alpha,alpha-trehalose + H2O = alpha-D-glucose + beta-D-glucose</text>
        <dbReference type="Rhea" id="RHEA:32675"/>
        <dbReference type="ChEBI" id="CHEBI:15377"/>
        <dbReference type="ChEBI" id="CHEBI:15903"/>
        <dbReference type="ChEBI" id="CHEBI:16551"/>
        <dbReference type="ChEBI" id="CHEBI:17925"/>
        <dbReference type="EC" id="3.2.1.28"/>
    </reaction>
</comment>
<dbReference type="PANTHER" id="PTHR23403:SF6">
    <property type="entry name" value="CYTOSOLIC NEUTRAL TREHALASE-RELATED"/>
    <property type="match status" value="1"/>
</dbReference>
<keyword evidence="3 5" id="KW-0326">Glycosidase</keyword>
<dbReference type="GO" id="GO:0016798">
    <property type="term" value="F:hydrolase activity, acting on glycosyl bonds"/>
    <property type="evidence" value="ECO:0007669"/>
    <property type="project" value="UniProtKB-KW"/>
</dbReference>
<feature type="domain" description="Neutral trehalase Ca2+ binding" evidence="4">
    <location>
        <begin position="12"/>
        <end position="38"/>
    </location>
</feature>
<dbReference type="InterPro" id="IPR018232">
    <property type="entry name" value="Glyco_hydro_37_CS"/>
</dbReference>
<evidence type="ECO:0000313" key="5">
    <source>
        <dbReference type="EMBL" id="MEM0574956.1"/>
    </source>
</evidence>
<dbReference type="InterPro" id="IPR008928">
    <property type="entry name" value="6-hairpin_glycosidase_sf"/>
</dbReference>
<dbReference type="InterPro" id="IPR012341">
    <property type="entry name" value="6hp_glycosidase-like_sf"/>
</dbReference>
<evidence type="ECO:0000256" key="2">
    <source>
        <dbReference type="ARBA" id="ARBA00022801"/>
    </source>
</evidence>
<gene>
    <name evidence="5" type="ORF">WFZ86_00430</name>
</gene>
<reference evidence="5 6" key="1">
    <citation type="submission" date="2024-03" db="EMBL/GenBank/DDBJ databases">
        <title>Two novel species of the genus Flavobacterium exhibiting potentially degradation of complex polysaccharides.</title>
        <authorList>
            <person name="Lian X."/>
        </authorList>
    </citation>
    <scope>NUCLEOTIDE SEQUENCE [LARGE SCALE GENOMIC DNA]</scope>
    <source>
        <strain evidence="5 6">N6</strain>
    </source>
</reference>
<dbReference type="PANTHER" id="PTHR23403">
    <property type="entry name" value="TREHALASE"/>
    <property type="match status" value="1"/>
</dbReference>
<dbReference type="PROSITE" id="PS00928">
    <property type="entry name" value="TREHALASE_2"/>
    <property type="match status" value="1"/>
</dbReference>
<proteinExistence type="predicted"/>
<name>A0ABU9NKN7_9FLAO</name>